<evidence type="ECO:0000313" key="1">
    <source>
        <dbReference type="EMBL" id="MBE6832565.1"/>
    </source>
</evidence>
<dbReference type="SUPFAM" id="SSF50814">
    <property type="entry name" value="Lipocalins"/>
    <property type="match status" value="1"/>
</dbReference>
<protein>
    <submittedName>
        <fullName evidence="1">DUF1934 domain-containing protein</fullName>
    </submittedName>
</protein>
<sequence>MRENYWINIVGRQKIDDDVGEVTLTTLGSYVTKGDTRFIVYKEYDPDRNNAATTSVLKVDGGNTVTLMRGGGNTRLILEKGKRHQCQYDTGFGALLVGVFTSEVDSRLHDKGGELAVNYTLDINADLSSINEILITVKEAEQKDVETSTASH</sequence>
<dbReference type="Gene3D" id="2.40.128.20">
    <property type="match status" value="1"/>
</dbReference>
<dbReference type="InterPro" id="IPR015231">
    <property type="entry name" value="DUF1934"/>
</dbReference>
<comment type="caution">
    <text evidence="1">The sequence shown here is derived from an EMBL/GenBank/DDBJ whole genome shotgun (WGS) entry which is preliminary data.</text>
</comment>
<organism evidence="1 2">
    <name type="scientific">Faecalispora sporosphaeroides</name>
    <dbReference type="NCBI Taxonomy" id="1549"/>
    <lineage>
        <taxon>Bacteria</taxon>
        <taxon>Bacillati</taxon>
        <taxon>Bacillota</taxon>
        <taxon>Clostridia</taxon>
        <taxon>Eubacteriales</taxon>
        <taxon>Oscillospiraceae</taxon>
        <taxon>Faecalispora</taxon>
    </lineage>
</organism>
<dbReference type="AlphaFoldDB" id="A0A928KQ79"/>
<dbReference type="Pfam" id="PF09148">
    <property type="entry name" value="DUF1934"/>
    <property type="match status" value="1"/>
</dbReference>
<evidence type="ECO:0000313" key="2">
    <source>
        <dbReference type="Proteomes" id="UP000754750"/>
    </source>
</evidence>
<dbReference type="Proteomes" id="UP000754750">
    <property type="component" value="Unassembled WGS sequence"/>
</dbReference>
<reference evidence="1" key="1">
    <citation type="submission" date="2019-04" db="EMBL/GenBank/DDBJ databases">
        <title>Evolution of Biomass-Degrading Anaerobic Consortia Revealed by Metagenomics.</title>
        <authorList>
            <person name="Peng X."/>
        </authorList>
    </citation>
    <scope>NUCLEOTIDE SEQUENCE</scope>
    <source>
        <strain evidence="1">SIG551</strain>
    </source>
</reference>
<dbReference type="InterPro" id="IPR012674">
    <property type="entry name" value="Calycin"/>
</dbReference>
<name>A0A928KQ79_9FIRM</name>
<gene>
    <name evidence="1" type="ORF">E7512_03115</name>
</gene>
<accession>A0A928KQ79</accession>
<dbReference type="RefSeq" id="WP_020074237.1">
    <property type="nucleotide sequence ID" value="NZ_JBKWRC010000005.1"/>
</dbReference>
<proteinExistence type="predicted"/>
<dbReference type="EMBL" id="SVNY01000001">
    <property type="protein sequence ID" value="MBE6832565.1"/>
    <property type="molecule type" value="Genomic_DNA"/>
</dbReference>